<evidence type="ECO:0000256" key="3">
    <source>
        <dbReference type="ARBA" id="ARBA00023274"/>
    </source>
</evidence>
<comment type="caution">
    <text evidence="6">The sequence shown here is derived from an EMBL/GenBank/DDBJ whole genome shotgun (WGS) entry which is preliminary data.</text>
</comment>
<dbReference type="GO" id="GO:0003735">
    <property type="term" value="F:structural constituent of ribosome"/>
    <property type="evidence" value="ECO:0007669"/>
    <property type="project" value="InterPro"/>
</dbReference>
<dbReference type="VEuPathDB" id="AmoebaDB:EHI5A_046660"/>
<accession>A0A5K1VPS3</accession>
<dbReference type="GO" id="GO:0002181">
    <property type="term" value="P:cytoplasmic translation"/>
    <property type="evidence" value="ECO:0007669"/>
    <property type="project" value="TreeGrafter"/>
</dbReference>
<gene>
    <name evidence="6" type="ORF">CL6EHI_141940</name>
</gene>
<reference evidence="6 7" key="1">
    <citation type="submission" date="2016-05" db="EMBL/GenBank/DDBJ databases">
        <title>First whole genome sequencing of Entamoeba histolytica HM1:IMSS-clone-6.</title>
        <authorList>
            <person name="Mukherjee Avik.K."/>
            <person name="Izumyama S."/>
            <person name="Nakada-Tsukui K."/>
            <person name="Nozaki T."/>
        </authorList>
    </citation>
    <scope>NUCLEOTIDE SEQUENCE [LARGE SCALE GENOMIC DNA]</scope>
    <source>
        <strain evidence="6 7">HM1:IMSS clone 6</strain>
    </source>
</reference>
<dbReference type="EMBL" id="BDEQ01000001">
    <property type="protein sequence ID" value="GAT92912.1"/>
    <property type="molecule type" value="Genomic_DNA"/>
</dbReference>
<evidence type="ECO:0000256" key="1">
    <source>
        <dbReference type="ARBA" id="ARBA00007817"/>
    </source>
</evidence>
<dbReference type="VEuPathDB" id="AmoebaDB:EHI_141940"/>
<dbReference type="InterPro" id="IPR038526">
    <property type="entry name" value="Ribosomal_eL22_sf"/>
</dbReference>
<keyword evidence="2" id="KW-0689">Ribosomal protein</keyword>
<dbReference type="Gene3D" id="3.30.1360.210">
    <property type="match status" value="1"/>
</dbReference>
<dbReference type="InterPro" id="IPR002671">
    <property type="entry name" value="Ribosomal_eL22"/>
</dbReference>
<dbReference type="AlphaFoldDB" id="A0A5K1VPS3"/>
<evidence type="ECO:0000256" key="2">
    <source>
        <dbReference type="ARBA" id="ARBA00022980"/>
    </source>
</evidence>
<dbReference type="GO" id="GO:0005840">
    <property type="term" value="C:ribosome"/>
    <property type="evidence" value="ECO:0007669"/>
    <property type="project" value="UniProtKB-KW"/>
</dbReference>
<evidence type="ECO:0000256" key="5">
    <source>
        <dbReference type="ARBA" id="ARBA00041214"/>
    </source>
</evidence>
<name>A0A5K1VPS3_ENTHI</name>
<evidence type="ECO:0000313" key="6">
    <source>
        <dbReference type="EMBL" id="GAT92912.1"/>
    </source>
</evidence>
<dbReference type="GO" id="GO:0003723">
    <property type="term" value="F:RNA binding"/>
    <property type="evidence" value="ECO:0007669"/>
    <property type="project" value="TreeGrafter"/>
</dbReference>
<sequence>MSKTIKAPAANKVLVEKKKINKTEEKTFSCTIDLTNCTDFIEPKKLVTFFRQTIKVQGRAGNTKGIEVKVADKKVTITTSSAKLCKRYMKYLMKKYLKKNNLREWLRVISDKKDGFELKFFNVQNDEEEVAEETNAQ</sequence>
<organism evidence="6 7">
    <name type="scientific">Entamoeba histolytica</name>
    <dbReference type="NCBI Taxonomy" id="5759"/>
    <lineage>
        <taxon>Eukaryota</taxon>
        <taxon>Amoebozoa</taxon>
        <taxon>Evosea</taxon>
        <taxon>Archamoebae</taxon>
        <taxon>Mastigamoebida</taxon>
        <taxon>Entamoebidae</taxon>
        <taxon>Entamoeba</taxon>
    </lineage>
</organism>
<dbReference type="GO" id="GO:1990904">
    <property type="term" value="C:ribonucleoprotein complex"/>
    <property type="evidence" value="ECO:0007669"/>
    <property type="project" value="UniProtKB-KW"/>
</dbReference>
<comment type="similarity">
    <text evidence="1">Belongs to the eukaryotic ribosomal protein eL22 family.</text>
</comment>
<evidence type="ECO:0000256" key="4">
    <source>
        <dbReference type="ARBA" id="ARBA00040613"/>
    </source>
</evidence>
<dbReference type="OMA" id="WIRFIST"/>
<protein>
    <recommendedName>
        <fullName evidence="4">Large ribosomal subunit protein eL22</fullName>
    </recommendedName>
    <alternativeName>
        <fullName evidence="5">60S ribosomal protein L22</fullName>
    </alternativeName>
</protein>
<evidence type="ECO:0000313" key="7">
    <source>
        <dbReference type="Proteomes" id="UP000078387"/>
    </source>
</evidence>
<keyword evidence="3" id="KW-0687">Ribonucleoprotein</keyword>
<dbReference type="Proteomes" id="UP000078387">
    <property type="component" value="Unassembled WGS sequence"/>
</dbReference>
<dbReference type="PANTHER" id="PTHR10064">
    <property type="entry name" value="60S RIBOSOMAL PROTEIN L22"/>
    <property type="match status" value="1"/>
</dbReference>
<proteinExistence type="inferred from homology"/>
<dbReference type="PANTHER" id="PTHR10064:SF0">
    <property type="entry name" value="FI24544P1-RELATED"/>
    <property type="match status" value="1"/>
</dbReference>
<dbReference type="Pfam" id="PF01776">
    <property type="entry name" value="Ribosomal_L22e"/>
    <property type="match status" value="1"/>
</dbReference>
<dbReference type="VEuPathDB" id="AmoebaDB:KM1_058830"/>